<dbReference type="Pfam" id="PF13568">
    <property type="entry name" value="OMP_b-brl_2"/>
    <property type="match status" value="1"/>
</dbReference>
<protein>
    <recommendedName>
        <fullName evidence="1">Outer membrane protein beta-barrel domain-containing protein</fullName>
    </recommendedName>
</protein>
<evidence type="ECO:0000313" key="2">
    <source>
        <dbReference type="EMBL" id="RAI73387.1"/>
    </source>
</evidence>
<sequence>MKATSRFIFVWLGIVGGLSPVFGQSKFSVALRVGYSYGHTDSKLIVPIPDPNTQLSSTEIVTSLHNTGYAVGLLVRYAFSPKWSVNAGITASQTLSAKGYYSENRNEIPFNYTNTHRNEFAYGVPLQINYQSSTRRISPYFSAGVSLGFRAKSYVDFGNGQEVAVKLGKPVTITPGVGIGAIYRLNERCSLIVQPGFSYNLDAHSTYVYYHAYSVGLSAQLLYNF</sequence>
<evidence type="ECO:0000259" key="1">
    <source>
        <dbReference type="Pfam" id="PF13568"/>
    </source>
</evidence>
<dbReference type="InterPro" id="IPR011250">
    <property type="entry name" value="OMP/PagP_B-barrel"/>
</dbReference>
<gene>
    <name evidence="2" type="ORF">HMF3257_01175</name>
</gene>
<reference evidence="2 3" key="1">
    <citation type="submission" date="2018-06" db="EMBL/GenBank/DDBJ databases">
        <title>Spirosoma sp. HMF3257 Genome sequencing and assembly.</title>
        <authorList>
            <person name="Kang H."/>
            <person name="Cha I."/>
            <person name="Kim H."/>
            <person name="Kang J."/>
            <person name="Joh K."/>
        </authorList>
    </citation>
    <scope>NUCLEOTIDE SEQUENCE [LARGE SCALE GENOMIC DNA]</scope>
    <source>
        <strain evidence="2 3">HMF3257</strain>
    </source>
</reference>
<dbReference type="SUPFAM" id="SSF56925">
    <property type="entry name" value="OMPA-like"/>
    <property type="match status" value="1"/>
</dbReference>
<keyword evidence="3" id="KW-1185">Reference proteome</keyword>
<dbReference type="EMBL" id="QLII01000001">
    <property type="protein sequence ID" value="RAI73387.1"/>
    <property type="molecule type" value="Genomic_DNA"/>
</dbReference>
<evidence type="ECO:0000313" key="3">
    <source>
        <dbReference type="Proteomes" id="UP000249016"/>
    </source>
</evidence>
<comment type="caution">
    <text evidence="2">The sequence shown here is derived from an EMBL/GenBank/DDBJ whole genome shotgun (WGS) entry which is preliminary data.</text>
</comment>
<name>A0A327NE55_9BACT</name>
<dbReference type="RefSeq" id="WP_146619083.1">
    <property type="nucleotide sequence ID" value="NZ_QLII01000001.1"/>
</dbReference>
<dbReference type="Gene3D" id="2.40.160.20">
    <property type="match status" value="1"/>
</dbReference>
<organism evidence="2 3">
    <name type="scientific">Spirosoma telluris</name>
    <dbReference type="NCBI Taxonomy" id="2183553"/>
    <lineage>
        <taxon>Bacteria</taxon>
        <taxon>Pseudomonadati</taxon>
        <taxon>Bacteroidota</taxon>
        <taxon>Cytophagia</taxon>
        <taxon>Cytophagales</taxon>
        <taxon>Cytophagaceae</taxon>
        <taxon>Spirosoma</taxon>
    </lineage>
</organism>
<dbReference type="AlphaFoldDB" id="A0A327NE55"/>
<dbReference type="InterPro" id="IPR025665">
    <property type="entry name" value="Beta-barrel_OMP_2"/>
</dbReference>
<dbReference type="Proteomes" id="UP000249016">
    <property type="component" value="Unassembled WGS sequence"/>
</dbReference>
<dbReference type="OrthoDB" id="944714at2"/>
<proteinExistence type="predicted"/>
<accession>A0A327NE55</accession>
<feature type="domain" description="Outer membrane protein beta-barrel" evidence="1">
    <location>
        <begin position="22"/>
        <end position="156"/>
    </location>
</feature>